<dbReference type="Gene3D" id="3.40.50.2300">
    <property type="match status" value="1"/>
</dbReference>
<evidence type="ECO:0000259" key="6">
    <source>
        <dbReference type="PROSITE" id="PS50043"/>
    </source>
</evidence>
<dbReference type="InterPro" id="IPR001789">
    <property type="entry name" value="Sig_transdc_resp-reg_receiver"/>
</dbReference>
<evidence type="ECO:0000313" key="8">
    <source>
        <dbReference type="EMBL" id="MBP2382302.1"/>
    </source>
</evidence>
<dbReference type="InterPro" id="IPR016032">
    <property type="entry name" value="Sig_transdc_resp-reg_C-effctor"/>
</dbReference>
<dbReference type="CDD" id="cd17535">
    <property type="entry name" value="REC_NarL-like"/>
    <property type="match status" value="1"/>
</dbReference>
<dbReference type="InterPro" id="IPR058245">
    <property type="entry name" value="NreC/VraR/RcsB-like_REC"/>
</dbReference>
<keyword evidence="1 5" id="KW-0597">Phosphoprotein</keyword>
<gene>
    <name evidence="8" type="ORF">JOF43_002259</name>
</gene>
<accession>A0ABS4X1G5</accession>
<dbReference type="EMBL" id="JAGIOD010000001">
    <property type="protein sequence ID" value="MBP2382302.1"/>
    <property type="molecule type" value="Genomic_DNA"/>
</dbReference>
<evidence type="ECO:0000256" key="2">
    <source>
        <dbReference type="ARBA" id="ARBA00023015"/>
    </source>
</evidence>
<keyword evidence="4" id="KW-0804">Transcription</keyword>
<dbReference type="RefSeq" id="WP_209902061.1">
    <property type="nucleotide sequence ID" value="NZ_BAAAJW010000003.1"/>
</dbReference>
<comment type="caution">
    <text evidence="8">The sequence shown here is derived from an EMBL/GenBank/DDBJ whole genome shotgun (WGS) entry which is preliminary data.</text>
</comment>
<dbReference type="SUPFAM" id="SSF52172">
    <property type="entry name" value="CheY-like"/>
    <property type="match status" value="1"/>
</dbReference>
<organism evidence="8 9">
    <name type="scientific">Brachybacterium sacelli</name>
    <dbReference type="NCBI Taxonomy" id="173364"/>
    <lineage>
        <taxon>Bacteria</taxon>
        <taxon>Bacillati</taxon>
        <taxon>Actinomycetota</taxon>
        <taxon>Actinomycetes</taxon>
        <taxon>Micrococcales</taxon>
        <taxon>Dermabacteraceae</taxon>
        <taxon>Brachybacterium</taxon>
    </lineage>
</organism>
<feature type="domain" description="HTH luxR-type" evidence="6">
    <location>
        <begin position="143"/>
        <end position="213"/>
    </location>
</feature>
<dbReference type="InterPro" id="IPR000792">
    <property type="entry name" value="Tscrpt_reg_LuxR_C"/>
</dbReference>
<dbReference type="CDD" id="cd06170">
    <property type="entry name" value="LuxR_C_like"/>
    <property type="match status" value="1"/>
</dbReference>
<sequence>MQVLIADDSALLREGLRLLLEDAGHTVVGSAASGTELVVRALELRPDLVISDIRMPPSHTDEGLRAAQEIRATWPEAPILLLSQYVVVGYATELIESGERATGYLLKDRVFDIRAFLESIERVAGGGVAIDPDVVGQVIASRRRSPLDELTHREREVLELMGEGLTNAGISQRLYISGGAVEKHTQRLFAKLGLSEDASVHRRVTAVLTLLGR</sequence>
<proteinExistence type="predicted"/>
<dbReference type="PROSITE" id="PS50043">
    <property type="entry name" value="HTH_LUXR_2"/>
    <property type="match status" value="1"/>
</dbReference>
<dbReference type="InterPro" id="IPR011006">
    <property type="entry name" value="CheY-like_superfamily"/>
</dbReference>
<dbReference type="Proteomes" id="UP001519290">
    <property type="component" value="Unassembled WGS sequence"/>
</dbReference>
<evidence type="ECO:0000313" key="9">
    <source>
        <dbReference type="Proteomes" id="UP001519290"/>
    </source>
</evidence>
<dbReference type="InterPro" id="IPR039420">
    <property type="entry name" value="WalR-like"/>
</dbReference>
<feature type="domain" description="Response regulatory" evidence="7">
    <location>
        <begin position="2"/>
        <end position="122"/>
    </location>
</feature>
<evidence type="ECO:0000256" key="3">
    <source>
        <dbReference type="ARBA" id="ARBA00023125"/>
    </source>
</evidence>
<reference evidence="8 9" key="1">
    <citation type="submission" date="2021-03" db="EMBL/GenBank/DDBJ databases">
        <title>Sequencing the genomes of 1000 actinobacteria strains.</title>
        <authorList>
            <person name="Klenk H.-P."/>
        </authorList>
    </citation>
    <scope>NUCLEOTIDE SEQUENCE [LARGE SCALE GENOMIC DNA]</scope>
    <source>
        <strain evidence="8 9">DSM 14566</strain>
    </source>
</reference>
<dbReference type="SMART" id="SM00421">
    <property type="entry name" value="HTH_LUXR"/>
    <property type="match status" value="1"/>
</dbReference>
<evidence type="ECO:0000259" key="7">
    <source>
        <dbReference type="PROSITE" id="PS50110"/>
    </source>
</evidence>
<dbReference type="SUPFAM" id="SSF46894">
    <property type="entry name" value="C-terminal effector domain of the bipartite response regulators"/>
    <property type="match status" value="1"/>
</dbReference>
<evidence type="ECO:0000256" key="4">
    <source>
        <dbReference type="ARBA" id="ARBA00023163"/>
    </source>
</evidence>
<protein>
    <submittedName>
        <fullName evidence="8">DNA-binding NarL/FixJ family response regulator</fullName>
    </submittedName>
</protein>
<dbReference type="PROSITE" id="PS50110">
    <property type="entry name" value="RESPONSE_REGULATORY"/>
    <property type="match status" value="1"/>
</dbReference>
<dbReference type="PANTHER" id="PTHR43214:SF24">
    <property type="entry name" value="TRANSCRIPTIONAL REGULATORY PROTEIN NARL-RELATED"/>
    <property type="match status" value="1"/>
</dbReference>
<keyword evidence="3 8" id="KW-0238">DNA-binding</keyword>
<evidence type="ECO:0000256" key="1">
    <source>
        <dbReference type="ARBA" id="ARBA00022553"/>
    </source>
</evidence>
<dbReference type="PRINTS" id="PR00038">
    <property type="entry name" value="HTHLUXR"/>
</dbReference>
<keyword evidence="2" id="KW-0805">Transcription regulation</keyword>
<dbReference type="GO" id="GO:0003677">
    <property type="term" value="F:DNA binding"/>
    <property type="evidence" value="ECO:0007669"/>
    <property type="project" value="UniProtKB-KW"/>
</dbReference>
<dbReference type="SMART" id="SM00448">
    <property type="entry name" value="REC"/>
    <property type="match status" value="1"/>
</dbReference>
<evidence type="ECO:0000256" key="5">
    <source>
        <dbReference type="PROSITE-ProRule" id="PRU00169"/>
    </source>
</evidence>
<dbReference type="PANTHER" id="PTHR43214">
    <property type="entry name" value="TWO-COMPONENT RESPONSE REGULATOR"/>
    <property type="match status" value="1"/>
</dbReference>
<keyword evidence="9" id="KW-1185">Reference proteome</keyword>
<name>A0ABS4X1G5_9MICO</name>
<dbReference type="Pfam" id="PF00196">
    <property type="entry name" value="GerE"/>
    <property type="match status" value="1"/>
</dbReference>
<dbReference type="Pfam" id="PF00072">
    <property type="entry name" value="Response_reg"/>
    <property type="match status" value="1"/>
</dbReference>
<feature type="modified residue" description="4-aspartylphosphate" evidence="5">
    <location>
        <position position="52"/>
    </location>
</feature>